<organism evidence="1 2">
    <name type="scientific">Kwoniella dendrophila CBS 6074</name>
    <dbReference type="NCBI Taxonomy" id="1295534"/>
    <lineage>
        <taxon>Eukaryota</taxon>
        <taxon>Fungi</taxon>
        <taxon>Dikarya</taxon>
        <taxon>Basidiomycota</taxon>
        <taxon>Agaricomycotina</taxon>
        <taxon>Tremellomycetes</taxon>
        <taxon>Tremellales</taxon>
        <taxon>Cryptococcaceae</taxon>
        <taxon>Kwoniella</taxon>
    </lineage>
</organism>
<keyword evidence="2" id="KW-1185">Reference proteome</keyword>
<evidence type="ECO:0000313" key="2">
    <source>
        <dbReference type="Proteomes" id="UP001355207"/>
    </source>
</evidence>
<dbReference type="EMBL" id="CP144108">
    <property type="protein sequence ID" value="WWC93017.1"/>
    <property type="molecule type" value="Genomic_DNA"/>
</dbReference>
<gene>
    <name evidence="1" type="ORF">L201_007981</name>
</gene>
<dbReference type="GeneID" id="91098649"/>
<evidence type="ECO:0000313" key="1">
    <source>
        <dbReference type="EMBL" id="WWC93017.1"/>
    </source>
</evidence>
<protein>
    <submittedName>
        <fullName evidence="1">Uncharacterized protein</fullName>
    </submittedName>
</protein>
<dbReference type="RefSeq" id="XP_066079779.1">
    <property type="nucleotide sequence ID" value="XM_066223682.1"/>
</dbReference>
<dbReference type="AlphaFoldDB" id="A0AAX4K5T3"/>
<proteinExistence type="predicted"/>
<accession>A0AAX4K5T3</accession>
<name>A0AAX4K5T3_9TREE</name>
<reference evidence="1 2" key="1">
    <citation type="submission" date="2024-01" db="EMBL/GenBank/DDBJ databases">
        <title>Comparative genomics of Cryptococcus and Kwoniella reveals pathogenesis evolution and contrasting modes of karyotype evolution via chromosome fusion or intercentromeric recombination.</title>
        <authorList>
            <person name="Coelho M.A."/>
            <person name="David-Palma M."/>
            <person name="Shea T."/>
            <person name="Bowers K."/>
            <person name="McGinley-Smith S."/>
            <person name="Mohammad A.W."/>
            <person name="Gnirke A."/>
            <person name="Yurkov A.M."/>
            <person name="Nowrousian M."/>
            <person name="Sun S."/>
            <person name="Cuomo C.A."/>
            <person name="Heitman J."/>
        </authorList>
    </citation>
    <scope>NUCLEOTIDE SEQUENCE [LARGE SCALE GENOMIC DNA]</scope>
    <source>
        <strain evidence="1 2">CBS 6074</strain>
    </source>
</reference>
<sequence>MMRSLMCTLAQRTNQPQYKGIVIKYSPGLITNPSVILNSRLVIGYTMKEGNRWTVWSISKNSHRHSKFANTLHKPECDNSDCPWCIVETDFDRSLSVFDNGNKELANFSKEEISSSLGIYREWLIPRKAVHLDHIAAINSGPFVIWLISKLMNLEDNKCTTPFIESAAREDVPENWTLERSWQLELCRRGLKELPKSRENFENRWRNDKSYSS</sequence>
<dbReference type="Proteomes" id="UP001355207">
    <property type="component" value="Chromosome 11"/>
</dbReference>